<proteinExistence type="predicted"/>
<organism evidence="1">
    <name type="scientific">Arundo donax</name>
    <name type="common">Giant reed</name>
    <name type="synonym">Donax arundinaceus</name>
    <dbReference type="NCBI Taxonomy" id="35708"/>
    <lineage>
        <taxon>Eukaryota</taxon>
        <taxon>Viridiplantae</taxon>
        <taxon>Streptophyta</taxon>
        <taxon>Embryophyta</taxon>
        <taxon>Tracheophyta</taxon>
        <taxon>Spermatophyta</taxon>
        <taxon>Magnoliopsida</taxon>
        <taxon>Liliopsida</taxon>
        <taxon>Poales</taxon>
        <taxon>Poaceae</taxon>
        <taxon>PACMAD clade</taxon>
        <taxon>Arundinoideae</taxon>
        <taxon>Arundineae</taxon>
        <taxon>Arundo</taxon>
    </lineage>
</organism>
<protein>
    <submittedName>
        <fullName evidence="1">Uncharacterized protein</fullName>
    </submittedName>
</protein>
<name>A0A0A8Y6J5_ARUDO</name>
<dbReference type="AlphaFoldDB" id="A0A0A8Y6J5"/>
<sequence>MPHGRSHYSPLCSLNYYIQSNPQLSLCIDSMVCR</sequence>
<evidence type="ECO:0000313" key="1">
    <source>
        <dbReference type="EMBL" id="JAD21674.1"/>
    </source>
</evidence>
<reference evidence="1" key="1">
    <citation type="submission" date="2014-09" db="EMBL/GenBank/DDBJ databases">
        <authorList>
            <person name="Magalhaes I.L.F."/>
            <person name="Oliveira U."/>
            <person name="Santos F.R."/>
            <person name="Vidigal T.H.D.A."/>
            <person name="Brescovit A.D."/>
            <person name="Santos A.J."/>
        </authorList>
    </citation>
    <scope>NUCLEOTIDE SEQUENCE</scope>
    <source>
        <tissue evidence="1">Shoot tissue taken approximately 20 cm above the soil surface</tissue>
    </source>
</reference>
<accession>A0A0A8Y6J5</accession>
<dbReference type="EMBL" id="GBRH01276221">
    <property type="protein sequence ID" value="JAD21674.1"/>
    <property type="molecule type" value="Transcribed_RNA"/>
</dbReference>
<reference evidence="1" key="2">
    <citation type="journal article" date="2015" name="Data Brief">
        <title>Shoot transcriptome of the giant reed, Arundo donax.</title>
        <authorList>
            <person name="Barrero R.A."/>
            <person name="Guerrero F.D."/>
            <person name="Moolhuijzen P."/>
            <person name="Goolsby J.A."/>
            <person name="Tidwell J."/>
            <person name="Bellgard S.E."/>
            <person name="Bellgard M.I."/>
        </authorList>
    </citation>
    <scope>NUCLEOTIDE SEQUENCE</scope>
    <source>
        <tissue evidence="1">Shoot tissue taken approximately 20 cm above the soil surface</tissue>
    </source>
</reference>